<comment type="caution">
    <text evidence="4">The sequence shown here is derived from an EMBL/GenBank/DDBJ whole genome shotgun (WGS) entry which is preliminary data.</text>
</comment>
<dbReference type="EMBL" id="JANUGP010000020">
    <property type="protein sequence ID" value="MCS0604230.1"/>
    <property type="molecule type" value="Genomic_DNA"/>
</dbReference>
<protein>
    <submittedName>
        <fullName evidence="4">DUF1343 domain-containing protein</fullName>
    </submittedName>
</protein>
<evidence type="ECO:0000259" key="3">
    <source>
        <dbReference type="Pfam" id="PF20732"/>
    </source>
</evidence>
<gene>
    <name evidence="4" type="ORF">NX794_23880</name>
</gene>
<evidence type="ECO:0000313" key="4">
    <source>
        <dbReference type="EMBL" id="MCS0604230.1"/>
    </source>
</evidence>
<dbReference type="Pfam" id="PF07075">
    <property type="entry name" value="NamZ_N"/>
    <property type="match status" value="1"/>
</dbReference>
<dbReference type="Gene3D" id="3.90.1150.140">
    <property type="match status" value="1"/>
</dbReference>
<feature type="region of interest" description="Disordered" evidence="1">
    <location>
        <begin position="72"/>
        <end position="95"/>
    </location>
</feature>
<dbReference type="Proteomes" id="UP001205612">
    <property type="component" value="Unassembled WGS sequence"/>
</dbReference>
<name>A0ABT2B833_9ACTN</name>
<sequence length="402" mass="42411">MSADGRDAVTTDGRAPVTPGVARLHRSPALAGPGRLGLVTNHTGVLPDLRPAAPALLAAGVRLTALFGPEHGLHGTGQAGESEPAGQDPGTGLPVYDTYGREGDRLDKLLIDSGVDALVYDLQDIGARFYTYVWTMFDLLVSAARTGVRFVVADRPNPLGGLVAEGPPLDPAWASFVGRAPVPVRHGLTCGELARWLNASAVPEQAGRAADLTVIGMAGWRRALDAGATGLPWVAPSPNMPTPATAAVYPGTCLFEGTNLSEGRGTTQPFEIVGAPYLDARFAPALAELALPGVRFRDLRFVPTFHRHAGRPLRGVQVHVTDHAAFAPVRTAVAMLATLRRLHPDDFAWSAPAGTDGRYVVDLLWGSDRLRRTVDAGEDPLPLCAPPAPPARWAGDDTLLYA</sequence>
<dbReference type="PIRSF" id="PIRSF016719">
    <property type="entry name" value="UCP016719"/>
    <property type="match status" value="1"/>
</dbReference>
<dbReference type="RefSeq" id="WP_258780871.1">
    <property type="nucleotide sequence ID" value="NZ_JANUGP010000020.1"/>
</dbReference>
<dbReference type="InterPro" id="IPR048502">
    <property type="entry name" value="NamZ_N"/>
</dbReference>
<feature type="domain" description="Peptidoglycan beta-N-acetylmuramidase NamZ C-terminal" evidence="3">
    <location>
        <begin position="248"/>
        <end position="380"/>
    </location>
</feature>
<dbReference type="Pfam" id="PF20732">
    <property type="entry name" value="NamZ_C"/>
    <property type="match status" value="1"/>
</dbReference>
<organism evidence="4 5">
    <name type="scientific">Streptomyces pyxinicus</name>
    <dbReference type="NCBI Taxonomy" id="2970331"/>
    <lineage>
        <taxon>Bacteria</taxon>
        <taxon>Bacillati</taxon>
        <taxon>Actinomycetota</taxon>
        <taxon>Actinomycetes</taxon>
        <taxon>Kitasatosporales</taxon>
        <taxon>Streptomycetaceae</taxon>
        <taxon>Streptomyces</taxon>
    </lineage>
</organism>
<dbReference type="Gene3D" id="3.40.50.12170">
    <property type="entry name" value="Uncharacterised protein PF07075, DUF1343"/>
    <property type="match status" value="1"/>
</dbReference>
<feature type="region of interest" description="Disordered" evidence="1">
    <location>
        <begin position="1"/>
        <end position="25"/>
    </location>
</feature>
<dbReference type="InterPro" id="IPR048503">
    <property type="entry name" value="NamZ_C"/>
</dbReference>
<evidence type="ECO:0000256" key="1">
    <source>
        <dbReference type="SAM" id="MobiDB-lite"/>
    </source>
</evidence>
<proteinExistence type="predicted"/>
<evidence type="ECO:0000313" key="5">
    <source>
        <dbReference type="Proteomes" id="UP001205612"/>
    </source>
</evidence>
<accession>A0ABT2B833</accession>
<dbReference type="InterPro" id="IPR008302">
    <property type="entry name" value="NamZ"/>
</dbReference>
<evidence type="ECO:0000259" key="2">
    <source>
        <dbReference type="Pfam" id="PF07075"/>
    </source>
</evidence>
<feature type="domain" description="Peptidoglycan beta-N-acetylmuramidase NamZ N-terminal" evidence="2">
    <location>
        <begin position="37"/>
        <end position="243"/>
    </location>
</feature>
<reference evidence="4 5" key="1">
    <citation type="submission" date="2022-08" db="EMBL/GenBank/DDBJ databases">
        <authorList>
            <person name="Somphong A."/>
            <person name="Phongsopitanun W."/>
        </authorList>
    </citation>
    <scope>NUCLEOTIDE SEQUENCE [LARGE SCALE GENOMIC DNA]</scope>
    <source>
        <strain evidence="4 5">LP11</strain>
    </source>
</reference>
<dbReference type="PANTHER" id="PTHR42915">
    <property type="entry name" value="HYPOTHETICAL 460 KDA PROTEIN IN FEUA-SIGW INTERGENIC REGION [PRECURSOR]"/>
    <property type="match status" value="1"/>
</dbReference>
<keyword evidence="5" id="KW-1185">Reference proteome</keyword>
<dbReference type="PANTHER" id="PTHR42915:SF1">
    <property type="entry name" value="PEPTIDOGLYCAN BETA-N-ACETYLMURAMIDASE NAMZ"/>
    <property type="match status" value="1"/>
</dbReference>